<name>F0WYR7_9STRA</name>
<organism evidence="1">
    <name type="scientific">Albugo laibachii Nc14</name>
    <dbReference type="NCBI Taxonomy" id="890382"/>
    <lineage>
        <taxon>Eukaryota</taxon>
        <taxon>Sar</taxon>
        <taxon>Stramenopiles</taxon>
        <taxon>Oomycota</taxon>
        <taxon>Peronosporomycetes</taxon>
        <taxon>Albuginales</taxon>
        <taxon>Albuginaceae</taxon>
        <taxon>Albugo</taxon>
    </lineage>
</organism>
<sequence>MTFAIHYNCNETPKQISAYSDTDWGNNLDDCSSQSTNGQLHYVHPKLSTWH</sequence>
<proteinExistence type="predicted"/>
<reference evidence="1" key="2">
    <citation type="submission" date="2011-02" db="EMBL/GenBank/DDBJ databases">
        <authorList>
            <person name="MacLean D."/>
        </authorList>
    </citation>
    <scope>NUCLEOTIDE SEQUENCE</scope>
</reference>
<dbReference type="AlphaFoldDB" id="F0WYR7"/>
<protein>
    <submittedName>
        <fullName evidence="1">AlNc14C396G11328 protein</fullName>
    </submittedName>
</protein>
<accession>F0WYR7</accession>
<gene>
    <name evidence="1" type="primary">AlNc14C396G11328</name>
    <name evidence="1" type="ORF">ALNC14_127700</name>
</gene>
<dbReference type="HOGENOM" id="CLU_3110375_0_0_1"/>
<reference evidence="1" key="1">
    <citation type="journal article" date="2011" name="PLoS Biol.">
        <title>Gene gain and loss during evolution of obligate parasitism in the white rust pathogen of Arabidopsis thaliana.</title>
        <authorList>
            <person name="Kemen E."/>
            <person name="Gardiner A."/>
            <person name="Schultz-Larsen T."/>
            <person name="Kemen A.C."/>
            <person name="Balmuth A.L."/>
            <person name="Robert-Seilaniantz A."/>
            <person name="Bailey K."/>
            <person name="Holub E."/>
            <person name="Studholme D.J."/>
            <person name="Maclean D."/>
            <person name="Jones J.D."/>
        </authorList>
    </citation>
    <scope>NUCLEOTIDE SEQUENCE</scope>
</reference>
<evidence type="ECO:0000313" key="1">
    <source>
        <dbReference type="EMBL" id="CCA26626.1"/>
    </source>
</evidence>
<dbReference type="EMBL" id="FR824439">
    <property type="protein sequence ID" value="CCA26626.1"/>
    <property type="molecule type" value="Genomic_DNA"/>
</dbReference>